<dbReference type="KEGG" id="hmp:K6T50_00110"/>
<dbReference type="Pfam" id="PF00903">
    <property type="entry name" value="Glyoxalase"/>
    <property type="match status" value="2"/>
</dbReference>
<gene>
    <name evidence="2" type="ORF">K6T50_00110</name>
</gene>
<evidence type="ECO:0000313" key="3">
    <source>
        <dbReference type="Proteomes" id="UP000826254"/>
    </source>
</evidence>
<sequence>MSPTTDATDRIDPAARIGRVTLAVSDLDAVIPFYRDVVGLRVRERDDGRAVLGTDAVGGTGGAPDGEDLLVLDAAPDAGPRPPDAAGLFHTAFLFPSRGALGDALSRVRDAGERLTGASDHRVSEALYLRDPEGNGVELYRDRPREEWPEADGEVQMDTLPLDVDSLLADRAGDADDAGDAAPADTAVGHVHLEVTDLDAAEAFYVDAAGFDVRQRWESAALFVAAGGYHHHVGLNTWNRRTAPASGTGLVEFEVMVPDGDGLEAIRGRLVDAGVEVHDGSDGFLAVAPDDVRVRFASA</sequence>
<dbReference type="InterPro" id="IPR029068">
    <property type="entry name" value="Glyas_Bleomycin-R_OHBP_Dase"/>
</dbReference>
<evidence type="ECO:0000259" key="1">
    <source>
        <dbReference type="PROSITE" id="PS51819"/>
    </source>
</evidence>
<dbReference type="Gene3D" id="3.10.180.10">
    <property type="entry name" value="2,3-Dihydroxybiphenyl 1,2-Dioxygenase, domain 1"/>
    <property type="match status" value="2"/>
</dbReference>
<dbReference type="PANTHER" id="PTHR43279">
    <property type="entry name" value="CATECHOL-2,3-DIOXYGENASE"/>
    <property type="match status" value="1"/>
</dbReference>
<dbReference type="GeneID" id="67176498"/>
<accession>A0A8T8WCY7</accession>
<name>A0A8T8WCY7_9EURY</name>
<feature type="domain" description="VOC" evidence="1">
    <location>
        <begin position="187"/>
        <end position="299"/>
    </location>
</feature>
<dbReference type="AlphaFoldDB" id="A0A8T8WCY7"/>
<protein>
    <submittedName>
        <fullName evidence="2">VOC family protein</fullName>
    </submittedName>
</protein>
<reference evidence="2 3" key="1">
    <citation type="journal article" date="2021" name="Int. J. Syst. Evol. Microbiol.">
        <title>Halobaculum halophilum sp. nov. and Halobaculum salinum sp. nov., isolated from salt lake and saline soil.</title>
        <authorList>
            <person name="Cui H.L."/>
            <person name="Shi X.W."/>
            <person name="Yin X.M."/>
            <person name="Yang X.Y."/>
            <person name="Hou J."/>
            <person name="Zhu L."/>
        </authorList>
    </citation>
    <scope>NUCLEOTIDE SEQUENCE [LARGE SCALE GENOMIC DNA]</scope>
    <source>
        <strain evidence="2 3">NBRC 109044</strain>
    </source>
</reference>
<dbReference type="PROSITE" id="PS51819">
    <property type="entry name" value="VOC"/>
    <property type="match status" value="2"/>
</dbReference>
<dbReference type="PANTHER" id="PTHR43279:SF1">
    <property type="entry name" value="CATECHOL-2,3-DIOXYGENASE"/>
    <property type="match status" value="1"/>
</dbReference>
<dbReference type="Proteomes" id="UP000826254">
    <property type="component" value="Chromosome"/>
</dbReference>
<proteinExistence type="predicted"/>
<feature type="domain" description="VOC" evidence="1">
    <location>
        <begin position="16"/>
        <end position="142"/>
    </location>
</feature>
<dbReference type="RefSeq" id="WP_222607432.1">
    <property type="nucleotide sequence ID" value="NZ_CP081958.1"/>
</dbReference>
<dbReference type="EMBL" id="CP081958">
    <property type="protein sequence ID" value="QZP37623.1"/>
    <property type="molecule type" value="Genomic_DNA"/>
</dbReference>
<dbReference type="SUPFAM" id="SSF54593">
    <property type="entry name" value="Glyoxalase/Bleomycin resistance protein/Dihydroxybiphenyl dioxygenase"/>
    <property type="match status" value="2"/>
</dbReference>
<evidence type="ECO:0000313" key="2">
    <source>
        <dbReference type="EMBL" id="QZP37623.1"/>
    </source>
</evidence>
<keyword evidence="3" id="KW-1185">Reference proteome</keyword>
<organism evidence="2 3">
    <name type="scientific">Halobaculum magnesiiphilum</name>
    <dbReference type="NCBI Taxonomy" id="1017351"/>
    <lineage>
        <taxon>Archaea</taxon>
        <taxon>Methanobacteriati</taxon>
        <taxon>Methanobacteriota</taxon>
        <taxon>Stenosarchaea group</taxon>
        <taxon>Halobacteria</taxon>
        <taxon>Halobacteriales</taxon>
        <taxon>Haloferacaceae</taxon>
        <taxon>Halobaculum</taxon>
    </lineage>
</organism>
<dbReference type="InterPro" id="IPR037523">
    <property type="entry name" value="VOC_core"/>
</dbReference>
<dbReference type="InterPro" id="IPR004360">
    <property type="entry name" value="Glyas_Fos-R_dOase_dom"/>
</dbReference>